<dbReference type="AlphaFoldDB" id="B5CQR8"/>
<dbReference type="PANTHER" id="PTHR22916:SF51">
    <property type="entry name" value="GLYCOSYLTRANSFERASE EPSH-RELATED"/>
    <property type="match status" value="1"/>
</dbReference>
<proteinExistence type="predicted"/>
<dbReference type="EC" id="2.4.-.-" evidence="4"/>
<dbReference type="Gene3D" id="3.90.550.10">
    <property type="entry name" value="Spore Coat Polysaccharide Biosynthesis Protein SpsA, Chain A"/>
    <property type="match status" value="1"/>
</dbReference>
<sequence length="304" mass="34899">MMISIIVPVYNSEKYIDRCLDSILNQTYKDLEIVLVNDGSNDQSLKILENYALRDTRIKVVNQENKGVAAARNTGLDNATGDYILYVDSDDWIENNMVERMVELSANADIVFCGNDNAVSPESVKKIIGITKEIWNKDKIIYEFLRHKIMSGMLWNKLIKRSLTDGCRFNPKTGYGEDAEFLWQVLQNTNSMIVTNEILYHHVPDENSISHLSYSEKKYSAISMWEKINADTSAIYPEYLKYARISLTSAAVFGLFEARQCCYKNKNQLKYMRSITRKNIGGFLKADYISKKFKVYAIVVCIGF</sequence>
<feature type="domain" description="Glycosyltransferase 2-like" evidence="3">
    <location>
        <begin position="4"/>
        <end position="128"/>
    </location>
</feature>
<dbReference type="eggNOG" id="COG1216">
    <property type="taxonomic scope" value="Bacteria"/>
</dbReference>
<evidence type="ECO:0000313" key="4">
    <source>
        <dbReference type="EMBL" id="EDY32377.1"/>
    </source>
</evidence>
<dbReference type="HOGENOM" id="CLU_025996_25_4_9"/>
<keyword evidence="1 4" id="KW-0328">Glycosyltransferase</keyword>
<evidence type="ECO:0000259" key="3">
    <source>
        <dbReference type="Pfam" id="PF00535"/>
    </source>
</evidence>
<name>B5CQR8_9FIRM</name>
<gene>
    <name evidence="4" type="ORF">RUMLAC_01815</name>
</gene>
<dbReference type="RefSeq" id="WP_005608814.1">
    <property type="nucleotide sequence ID" value="NZ_CP102292.1"/>
</dbReference>
<reference evidence="4 5" key="1">
    <citation type="submission" date="2008-08" db="EMBL/GenBank/DDBJ databases">
        <title>Draft genome sequence of Ruminococcus lactaris ATCC 29176.</title>
        <authorList>
            <person name="Sudarsanam P."/>
            <person name="Ley R."/>
            <person name="Guruge J."/>
            <person name="Turnbaugh P.J."/>
            <person name="Mahowald M."/>
            <person name="Liep D."/>
            <person name="Gordon J."/>
        </authorList>
    </citation>
    <scope>NUCLEOTIDE SEQUENCE [LARGE SCALE GENOMIC DNA]</scope>
    <source>
        <strain evidence="4 5">ATCC 29176</strain>
    </source>
</reference>
<accession>B5CQR8</accession>
<dbReference type="GO" id="GO:0016757">
    <property type="term" value="F:glycosyltransferase activity"/>
    <property type="evidence" value="ECO:0007669"/>
    <property type="project" value="UniProtKB-KW"/>
</dbReference>
<keyword evidence="5" id="KW-1185">Reference proteome</keyword>
<dbReference type="Pfam" id="PF00535">
    <property type="entry name" value="Glycos_transf_2"/>
    <property type="match status" value="1"/>
</dbReference>
<dbReference type="GeneID" id="77333377"/>
<reference evidence="4 5" key="2">
    <citation type="submission" date="2008-08" db="EMBL/GenBank/DDBJ databases">
        <authorList>
            <person name="Fulton L."/>
            <person name="Clifton S."/>
            <person name="Fulton B."/>
            <person name="Xu J."/>
            <person name="Minx P."/>
            <person name="Pepin K.H."/>
            <person name="Johnson M."/>
            <person name="Bhonagiri V."/>
            <person name="Nash W.E."/>
            <person name="Mardis E.R."/>
            <person name="Wilson R.K."/>
        </authorList>
    </citation>
    <scope>NUCLEOTIDE SEQUENCE [LARGE SCALE GENOMIC DNA]</scope>
    <source>
        <strain evidence="4 5">ATCC 29176</strain>
    </source>
</reference>
<dbReference type="InterPro" id="IPR029044">
    <property type="entry name" value="Nucleotide-diphossugar_trans"/>
</dbReference>
<evidence type="ECO:0000256" key="1">
    <source>
        <dbReference type="ARBA" id="ARBA00022676"/>
    </source>
</evidence>
<evidence type="ECO:0000313" key="5">
    <source>
        <dbReference type="Proteomes" id="UP000003254"/>
    </source>
</evidence>
<organism evidence="4 5">
    <name type="scientific">[Ruminococcus] lactaris ATCC 29176</name>
    <dbReference type="NCBI Taxonomy" id="471875"/>
    <lineage>
        <taxon>Bacteria</taxon>
        <taxon>Bacillati</taxon>
        <taxon>Bacillota</taxon>
        <taxon>Clostridia</taxon>
        <taxon>Lachnospirales</taxon>
        <taxon>Lachnospiraceae</taxon>
        <taxon>Mediterraneibacter</taxon>
    </lineage>
</organism>
<dbReference type="CDD" id="cd00761">
    <property type="entry name" value="Glyco_tranf_GTA_type"/>
    <property type="match status" value="1"/>
</dbReference>
<dbReference type="EMBL" id="ABOU02000040">
    <property type="protein sequence ID" value="EDY32377.1"/>
    <property type="molecule type" value="Genomic_DNA"/>
</dbReference>
<keyword evidence="2 4" id="KW-0808">Transferase</keyword>
<protein>
    <submittedName>
        <fullName evidence="4">Glycosyltransferase, group 2 family protein</fullName>
        <ecNumber evidence="4">2.4.-.-</ecNumber>
    </submittedName>
</protein>
<dbReference type="Proteomes" id="UP000003254">
    <property type="component" value="Unassembled WGS sequence"/>
</dbReference>
<dbReference type="PANTHER" id="PTHR22916">
    <property type="entry name" value="GLYCOSYLTRANSFERASE"/>
    <property type="match status" value="1"/>
</dbReference>
<dbReference type="SUPFAM" id="SSF53448">
    <property type="entry name" value="Nucleotide-diphospho-sugar transferases"/>
    <property type="match status" value="1"/>
</dbReference>
<evidence type="ECO:0000256" key="2">
    <source>
        <dbReference type="ARBA" id="ARBA00022679"/>
    </source>
</evidence>
<comment type="caution">
    <text evidence="4">The sequence shown here is derived from an EMBL/GenBank/DDBJ whole genome shotgun (WGS) entry which is preliminary data.</text>
</comment>
<dbReference type="InterPro" id="IPR001173">
    <property type="entry name" value="Glyco_trans_2-like"/>
</dbReference>